<dbReference type="Gene3D" id="3.30.70.330">
    <property type="match status" value="1"/>
</dbReference>
<keyword evidence="3" id="KW-1185">Reference proteome</keyword>
<accession>A0ABN9XU74</accession>
<proteinExistence type="predicted"/>
<evidence type="ECO:0000313" key="2">
    <source>
        <dbReference type="EMBL" id="CAK0903413.1"/>
    </source>
</evidence>
<name>A0ABN9XU74_9DINO</name>
<dbReference type="InterPro" id="IPR007201">
    <property type="entry name" value="Mei2-like_Rrm_C"/>
</dbReference>
<dbReference type="Pfam" id="PF04059">
    <property type="entry name" value="RRM_2"/>
    <property type="match status" value="1"/>
</dbReference>
<dbReference type="InterPro" id="IPR012677">
    <property type="entry name" value="Nucleotide-bd_a/b_plait_sf"/>
</dbReference>
<comment type="caution">
    <text evidence="2">The sequence shown here is derived from an EMBL/GenBank/DDBJ whole genome shotgun (WGS) entry which is preliminary data.</text>
</comment>
<dbReference type="Proteomes" id="UP001189429">
    <property type="component" value="Unassembled WGS sequence"/>
</dbReference>
<dbReference type="SUPFAM" id="SSF54928">
    <property type="entry name" value="RNA-binding domain, RBD"/>
    <property type="match status" value="1"/>
</dbReference>
<dbReference type="EMBL" id="CAUYUJ010021226">
    <property type="protein sequence ID" value="CAK0903413.1"/>
    <property type="molecule type" value="Genomic_DNA"/>
</dbReference>
<dbReference type="InterPro" id="IPR035979">
    <property type="entry name" value="RBD_domain_sf"/>
</dbReference>
<organism evidence="2 3">
    <name type="scientific">Prorocentrum cordatum</name>
    <dbReference type="NCBI Taxonomy" id="2364126"/>
    <lineage>
        <taxon>Eukaryota</taxon>
        <taxon>Sar</taxon>
        <taxon>Alveolata</taxon>
        <taxon>Dinophyceae</taxon>
        <taxon>Prorocentrales</taxon>
        <taxon>Prorocentraceae</taxon>
        <taxon>Prorocentrum</taxon>
    </lineage>
</organism>
<protein>
    <recommendedName>
        <fullName evidence="1">Mei2-like C-terminal RNA recognition motif domain-containing protein</fullName>
    </recommendedName>
</protein>
<reference evidence="2" key="1">
    <citation type="submission" date="2023-10" db="EMBL/GenBank/DDBJ databases">
        <authorList>
            <person name="Chen Y."/>
            <person name="Shah S."/>
            <person name="Dougan E. K."/>
            <person name="Thang M."/>
            <person name="Chan C."/>
        </authorList>
    </citation>
    <scope>NUCLEOTIDE SEQUENCE [LARGE SCALE GENOMIC DNA]</scope>
</reference>
<evidence type="ECO:0000313" key="3">
    <source>
        <dbReference type="Proteomes" id="UP001189429"/>
    </source>
</evidence>
<feature type="domain" description="Mei2-like C-terminal RNA recognition motif" evidence="1">
    <location>
        <begin position="185"/>
        <end position="280"/>
    </location>
</feature>
<gene>
    <name evidence="2" type="ORF">PCOR1329_LOCUS79743</name>
</gene>
<evidence type="ECO:0000259" key="1">
    <source>
        <dbReference type="Pfam" id="PF04059"/>
    </source>
</evidence>
<sequence length="327" mass="36188">MALSLGVKNTFVYAVSIEQTSSEDEGLRRSSSCPSLVAPRACDDAVSEGATTVSPIACLGNWADLSDSEEQEEDPPSGLLSIGLSSFTEIGDFTPALHVTGNTPVTLKSVLDEDSERDRTPLGSKTPLSSKASAFVPMTALNSWASAFVPRSSPVVNAPKEEPYYMDDSRPNILRQKSTKPQAPTTVMLRNLPCGFTRKSLIWTLNNNGFARQYDFVYIPMDFNTRLSLGYGFVNLVDDKHVQRFIDVFDGYNQWFCHSSAKICEAMCQTQGLQANIERYRNSPVMSDVVPERFKPALFVDGTQVPFPEPTKDLPPIQKRVHKPYMP</sequence>